<dbReference type="InterPro" id="IPR019819">
    <property type="entry name" value="Carboxylesterase_B_CS"/>
</dbReference>
<reference evidence="5" key="1">
    <citation type="submission" date="2021-06" db="EMBL/GenBank/DDBJ databases">
        <title>Comparative genomics, transcriptomics and evolutionary studies reveal genomic signatures of adaptation to plant cell wall in hemibiotrophic fungi.</title>
        <authorList>
            <consortium name="DOE Joint Genome Institute"/>
            <person name="Baroncelli R."/>
            <person name="Diaz J.F."/>
            <person name="Benocci T."/>
            <person name="Peng M."/>
            <person name="Battaglia E."/>
            <person name="Haridas S."/>
            <person name="Andreopoulos W."/>
            <person name="Labutti K."/>
            <person name="Pangilinan J."/>
            <person name="Floch G.L."/>
            <person name="Makela M.R."/>
            <person name="Henrissat B."/>
            <person name="Grigoriev I.V."/>
            <person name="Crouch J.A."/>
            <person name="De Vries R.P."/>
            <person name="Sukno S.A."/>
            <person name="Thon M.R."/>
        </authorList>
    </citation>
    <scope>NUCLEOTIDE SEQUENCE</scope>
    <source>
        <strain evidence="5">CBS 193.32</strain>
    </source>
</reference>
<dbReference type="Pfam" id="PF00135">
    <property type="entry name" value="COesterase"/>
    <property type="match status" value="2"/>
</dbReference>
<keyword evidence="6" id="KW-1185">Reference proteome</keyword>
<proteinExistence type="inferred from homology"/>
<accession>A0AAJ0EX35</accession>
<dbReference type="EMBL" id="JAHMHR010000016">
    <property type="protein sequence ID" value="KAK1676928.1"/>
    <property type="molecule type" value="Genomic_DNA"/>
</dbReference>
<dbReference type="Gene3D" id="3.40.50.1820">
    <property type="entry name" value="alpha/beta hydrolase"/>
    <property type="match status" value="2"/>
</dbReference>
<dbReference type="InterPro" id="IPR029058">
    <property type="entry name" value="AB_hydrolase_fold"/>
</dbReference>
<feature type="signal peptide" evidence="3">
    <location>
        <begin position="1"/>
        <end position="25"/>
    </location>
</feature>
<dbReference type="GO" id="GO:0052689">
    <property type="term" value="F:carboxylic ester hydrolase activity"/>
    <property type="evidence" value="ECO:0007669"/>
    <property type="project" value="TreeGrafter"/>
</dbReference>
<gene>
    <name evidence="5" type="ORF">BDP55DRAFT_549990</name>
</gene>
<evidence type="ECO:0000256" key="3">
    <source>
        <dbReference type="RuleBase" id="RU361235"/>
    </source>
</evidence>
<dbReference type="SUPFAM" id="SSF53474">
    <property type="entry name" value="alpha/beta-Hydrolases"/>
    <property type="match status" value="1"/>
</dbReference>
<evidence type="ECO:0000313" key="5">
    <source>
        <dbReference type="EMBL" id="KAK1676928.1"/>
    </source>
</evidence>
<sequence>MQTWAPLPLVASLALSSLFISGTLALPGPRVETKQGIVTGFQDAEAPEVAQFYGIPYAKSPIGERRWLPALPKESFGTLDASVRRPSCPQTDPPRGGGAWSAEFLIRPNSTSEDCLTLNIWTPTESKEALPVVIWIHGGGFTEGSNDIAYQTPTRWVQRSQKHIVVAINYRLGVWGYPNAAGLNLTQQNLGLLDQRSATEWVRDNIAEFGGDPERIVLWGQSAGAASVSYYQYAYPDDPIAIGFIKDSGAPFIPIGSTDTVHGNFTSLAAAFGCQEDELGCLREVPFRKIQEYLNQAGDLTFNVIIDENTKFSDYENRTLDGRVAKGPSIVGSTRDEWNFAGSSTGPPTNGSDVVPDNLFGCPAHYETALRNLAGLKTYRYMYSSNFTNIMPGGQGAFHSAELPLIFGTHDIARQNSTAFEYAVSEEMQDLWLSFIVNPEDGPLAEGWEVTPLGDLETVQTGIDIGYNGSVVQPFSWSAWQTSCLRDVVA</sequence>
<dbReference type="InterPro" id="IPR002018">
    <property type="entry name" value="CarbesteraseB"/>
</dbReference>
<dbReference type="PANTHER" id="PTHR43918:SF4">
    <property type="entry name" value="CARBOXYLIC ESTER HYDROLASE"/>
    <property type="match status" value="1"/>
</dbReference>
<dbReference type="PROSITE" id="PS00122">
    <property type="entry name" value="CARBOXYLESTERASE_B_1"/>
    <property type="match status" value="1"/>
</dbReference>
<feature type="chain" id="PRO_5042314372" description="Carboxylic ester hydrolase" evidence="3">
    <location>
        <begin position="26"/>
        <end position="490"/>
    </location>
</feature>
<organism evidence="5 6">
    <name type="scientific">Colletotrichum godetiae</name>
    <dbReference type="NCBI Taxonomy" id="1209918"/>
    <lineage>
        <taxon>Eukaryota</taxon>
        <taxon>Fungi</taxon>
        <taxon>Dikarya</taxon>
        <taxon>Ascomycota</taxon>
        <taxon>Pezizomycotina</taxon>
        <taxon>Sordariomycetes</taxon>
        <taxon>Hypocreomycetidae</taxon>
        <taxon>Glomerellales</taxon>
        <taxon>Glomerellaceae</taxon>
        <taxon>Colletotrichum</taxon>
        <taxon>Colletotrichum acutatum species complex</taxon>
    </lineage>
</organism>
<protein>
    <recommendedName>
        <fullName evidence="3">Carboxylic ester hydrolase</fullName>
        <ecNumber evidence="3">3.1.1.-</ecNumber>
    </recommendedName>
</protein>
<dbReference type="GeneID" id="85453507"/>
<dbReference type="Proteomes" id="UP001224890">
    <property type="component" value="Unassembled WGS sequence"/>
</dbReference>
<feature type="domain" description="Carboxylesterase type B" evidence="4">
    <location>
        <begin position="353"/>
        <end position="438"/>
    </location>
</feature>
<dbReference type="RefSeq" id="XP_060430931.1">
    <property type="nucleotide sequence ID" value="XM_060568981.1"/>
</dbReference>
<comment type="similarity">
    <text evidence="1 3">Belongs to the type-B carboxylesterase/lipase family.</text>
</comment>
<evidence type="ECO:0000313" key="6">
    <source>
        <dbReference type="Proteomes" id="UP001224890"/>
    </source>
</evidence>
<dbReference type="PANTHER" id="PTHR43918">
    <property type="entry name" value="ACETYLCHOLINESTERASE"/>
    <property type="match status" value="1"/>
</dbReference>
<evidence type="ECO:0000256" key="2">
    <source>
        <dbReference type="ARBA" id="ARBA00022801"/>
    </source>
</evidence>
<evidence type="ECO:0000259" key="4">
    <source>
        <dbReference type="Pfam" id="PF00135"/>
    </source>
</evidence>
<dbReference type="InterPro" id="IPR019826">
    <property type="entry name" value="Carboxylesterase_B_AS"/>
</dbReference>
<comment type="caution">
    <text evidence="5">The sequence shown here is derived from an EMBL/GenBank/DDBJ whole genome shotgun (WGS) entry which is preliminary data.</text>
</comment>
<dbReference type="EC" id="3.1.1.-" evidence="3"/>
<keyword evidence="3" id="KW-0732">Signal</keyword>
<keyword evidence="2 3" id="KW-0378">Hydrolase</keyword>
<dbReference type="AlphaFoldDB" id="A0AAJ0EX35"/>
<feature type="domain" description="Carboxylesterase type B" evidence="4">
    <location>
        <begin position="29"/>
        <end position="340"/>
    </location>
</feature>
<dbReference type="PROSITE" id="PS00941">
    <property type="entry name" value="CARBOXYLESTERASE_B_2"/>
    <property type="match status" value="1"/>
</dbReference>
<dbReference type="InterPro" id="IPR050654">
    <property type="entry name" value="AChE-related_enzymes"/>
</dbReference>
<evidence type="ECO:0000256" key="1">
    <source>
        <dbReference type="ARBA" id="ARBA00005964"/>
    </source>
</evidence>
<name>A0AAJ0EX35_9PEZI</name>